<evidence type="ECO:0000313" key="4">
    <source>
        <dbReference type="EMBL" id="NUW30016.1"/>
    </source>
</evidence>
<dbReference type="Gene3D" id="1.25.40.20">
    <property type="entry name" value="Ankyrin repeat-containing domain"/>
    <property type="match status" value="2"/>
</dbReference>
<dbReference type="SMART" id="SM00248">
    <property type="entry name" value="ANK"/>
    <property type="match status" value="4"/>
</dbReference>
<dbReference type="Proteomes" id="UP000586042">
    <property type="component" value="Unassembled WGS sequence"/>
</dbReference>
<dbReference type="PRINTS" id="PR01415">
    <property type="entry name" value="ANKYRIN"/>
</dbReference>
<dbReference type="Pfam" id="PF12796">
    <property type="entry name" value="Ank_2"/>
    <property type="match status" value="2"/>
</dbReference>
<feature type="repeat" description="ANK" evidence="3">
    <location>
        <begin position="73"/>
        <end position="101"/>
    </location>
</feature>
<dbReference type="RefSeq" id="WP_175587502.1">
    <property type="nucleotide sequence ID" value="NZ_JABWGN010000001.1"/>
</dbReference>
<evidence type="ECO:0000256" key="3">
    <source>
        <dbReference type="PROSITE-ProRule" id="PRU00023"/>
    </source>
</evidence>
<comment type="caution">
    <text evidence="4">The sequence shown here is derived from an EMBL/GenBank/DDBJ whole genome shotgun (WGS) entry which is preliminary data.</text>
</comment>
<feature type="repeat" description="ANK" evidence="3">
    <location>
        <begin position="34"/>
        <end position="66"/>
    </location>
</feature>
<reference evidence="4 5" key="1">
    <citation type="submission" date="2020-06" db="EMBL/GenBank/DDBJ databases">
        <title>Nonomuraea sp. SMC257, a novel actinomycete isolated from soil.</title>
        <authorList>
            <person name="Chanama M."/>
        </authorList>
    </citation>
    <scope>NUCLEOTIDE SEQUENCE [LARGE SCALE GENOMIC DNA]</scope>
    <source>
        <strain evidence="4 5">SMC257</strain>
    </source>
</reference>
<name>A0A7Y6M135_9ACTN</name>
<keyword evidence="2 3" id="KW-0040">ANK repeat</keyword>
<dbReference type="InterPro" id="IPR050776">
    <property type="entry name" value="Ank_Repeat/CDKN_Inhibitor"/>
</dbReference>
<dbReference type="EMBL" id="JABWGN010000001">
    <property type="protein sequence ID" value="NUW30016.1"/>
    <property type="molecule type" value="Genomic_DNA"/>
</dbReference>
<dbReference type="InterPro" id="IPR002110">
    <property type="entry name" value="Ankyrin_rpt"/>
</dbReference>
<gene>
    <name evidence="4" type="ORF">HTZ77_01005</name>
</gene>
<dbReference type="PROSITE" id="PS50088">
    <property type="entry name" value="ANK_REPEAT"/>
    <property type="match status" value="4"/>
</dbReference>
<dbReference type="PANTHER" id="PTHR24201:SF15">
    <property type="entry name" value="ANKYRIN REPEAT DOMAIN-CONTAINING PROTEIN 66"/>
    <property type="match status" value="1"/>
</dbReference>
<evidence type="ECO:0000256" key="2">
    <source>
        <dbReference type="ARBA" id="ARBA00023043"/>
    </source>
</evidence>
<dbReference type="InterPro" id="IPR036770">
    <property type="entry name" value="Ankyrin_rpt-contain_sf"/>
</dbReference>
<accession>A0A7Y6M135</accession>
<dbReference type="PROSITE" id="PS50297">
    <property type="entry name" value="ANK_REP_REGION"/>
    <property type="match status" value="3"/>
</dbReference>
<protein>
    <submittedName>
        <fullName evidence="4">Ankyrin repeat domain-containing protein</fullName>
    </submittedName>
</protein>
<keyword evidence="1" id="KW-0677">Repeat</keyword>
<evidence type="ECO:0000313" key="5">
    <source>
        <dbReference type="Proteomes" id="UP000586042"/>
    </source>
</evidence>
<proteinExistence type="predicted"/>
<evidence type="ECO:0000256" key="1">
    <source>
        <dbReference type="ARBA" id="ARBA00022737"/>
    </source>
</evidence>
<dbReference type="PANTHER" id="PTHR24201">
    <property type="entry name" value="ANK_REP_REGION DOMAIN-CONTAINING PROTEIN"/>
    <property type="match status" value="1"/>
</dbReference>
<feature type="repeat" description="ANK" evidence="3">
    <location>
        <begin position="105"/>
        <end position="137"/>
    </location>
</feature>
<dbReference type="AlphaFoldDB" id="A0A7Y6M135"/>
<organism evidence="4 5">
    <name type="scientific">Nonomuraea montanisoli</name>
    <dbReference type="NCBI Taxonomy" id="2741721"/>
    <lineage>
        <taxon>Bacteria</taxon>
        <taxon>Bacillati</taxon>
        <taxon>Actinomycetota</taxon>
        <taxon>Actinomycetes</taxon>
        <taxon>Streptosporangiales</taxon>
        <taxon>Streptosporangiaceae</taxon>
        <taxon>Nonomuraea</taxon>
    </lineage>
</organism>
<feature type="repeat" description="ANK" evidence="3">
    <location>
        <begin position="138"/>
        <end position="170"/>
    </location>
</feature>
<dbReference type="SUPFAM" id="SSF48403">
    <property type="entry name" value="Ankyrin repeat"/>
    <property type="match status" value="1"/>
</dbReference>
<keyword evidence="5" id="KW-1185">Reference proteome</keyword>
<sequence length="255" mass="26343">MSAEELVAAAAYGEAEEVRRLLAGGARADEPDEYGSTALYRAAVQGRAEIVRMLLAAGADPDHESGGDGEGLPLCAAAVCGHLDVVDALLDGGADPDRREDVAITGRTALHWAASTEHLAVVRALLAGGAAPDVEDAIGRTALSHAAQRGATAVVRTLLDHGADPAHRDRGGRSPADFARPYVGRDIEAELLAEVTVPPGGSVAVRRERSEGGDEGVVVEVRGERGDLRSGRTLGTGHAEIVRLLESLESLESSA</sequence>